<keyword evidence="1" id="KW-1133">Transmembrane helix</keyword>
<evidence type="ECO:0000256" key="1">
    <source>
        <dbReference type="SAM" id="Phobius"/>
    </source>
</evidence>
<feature type="transmembrane region" description="Helical" evidence="1">
    <location>
        <begin position="12"/>
        <end position="30"/>
    </location>
</feature>
<proteinExistence type="predicted"/>
<accession>A0A845M136</accession>
<dbReference type="Proteomes" id="UP000467322">
    <property type="component" value="Unassembled WGS sequence"/>
</dbReference>
<evidence type="ECO:0000313" key="2">
    <source>
        <dbReference type="EMBL" id="MZR12872.1"/>
    </source>
</evidence>
<keyword evidence="1" id="KW-0472">Membrane</keyword>
<dbReference type="EMBL" id="WTUX01000011">
    <property type="protein sequence ID" value="MZR12872.1"/>
    <property type="molecule type" value="Genomic_DNA"/>
</dbReference>
<keyword evidence="1" id="KW-0812">Transmembrane</keyword>
<gene>
    <name evidence="2" type="ORF">GQE99_07540</name>
</gene>
<comment type="caution">
    <text evidence="2">The sequence shown here is derived from an EMBL/GenBank/DDBJ whole genome shotgun (WGS) entry which is preliminary data.</text>
</comment>
<dbReference type="AlphaFoldDB" id="A0A845M136"/>
<name>A0A845M136_9RHOB</name>
<protein>
    <submittedName>
        <fullName evidence="2">Uncharacterized protein</fullName>
    </submittedName>
</protein>
<reference evidence="2 3" key="1">
    <citation type="submission" date="2019-12" db="EMBL/GenBank/DDBJ databases">
        <title>Maritimibacter sp. nov. sp. isolated from sea sand.</title>
        <authorList>
            <person name="Kim J."/>
            <person name="Jeong S.E."/>
            <person name="Jung H.S."/>
            <person name="Jeon C.O."/>
        </authorList>
    </citation>
    <scope>NUCLEOTIDE SEQUENCE [LARGE SCALE GENOMIC DNA]</scope>
    <source>
        <strain evidence="2 3">DP07</strain>
    </source>
</reference>
<feature type="transmembrane region" description="Helical" evidence="1">
    <location>
        <begin position="102"/>
        <end position="123"/>
    </location>
</feature>
<sequence length="145" mass="15236">MTDVLHGAGYSLVALVLLTGGGNVACRWLLRATGLKPKAAVAGVAEDGENTARAGRVIGSLERLILAVGVLIQSWEVLAAVIALKSVSRFKELNDKTFAEYFLVGSLCSLLWTILVAVAWLGYDARFGIGLREMLTTALGGMTGG</sequence>
<organism evidence="2 3">
    <name type="scientific">Maritimibacter harenae</name>
    <dbReference type="NCBI Taxonomy" id="2606218"/>
    <lineage>
        <taxon>Bacteria</taxon>
        <taxon>Pseudomonadati</taxon>
        <taxon>Pseudomonadota</taxon>
        <taxon>Alphaproteobacteria</taxon>
        <taxon>Rhodobacterales</taxon>
        <taxon>Roseobacteraceae</taxon>
        <taxon>Maritimibacter</taxon>
    </lineage>
</organism>
<feature type="transmembrane region" description="Helical" evidence="1">
    <location>
        <begin position="64"/>
        <end position="82"/>
    </location>
</feature>
<keyword evidence="3" id="KW-1185">Reference proteome</keyword>
<dbReference type="RefSeq" id="WP_161350992.1">
    <property type="nucleotide sequence ID" value="NZ_WTUX01000011.1"/>
</dbReference>
<evidence type="ECO:0000313" key="3">
    <source>
        <dbReference type="Proteomes" id="UP000467322"/>
    </source>
</evidence>